<dbReference type="RefSeq" id="WP_077863613.1">
    <property type="nucleotide sequence ID" value="NZ_LZYZ01000001.1"/>
</dbReference>
<name>A0A1S8NHD9_CLOSA</name>
<dbReference type="Pfam" id="PF20317">
    <property type="entry name" value="HTH_60"/>
    <property type="match status" value="1"/>
</dbReference>
<accession>A0A1S8NHD9</accession>
<protein>
    <submittedName>
        <fullName evidence="1">Uncharacterized protein</fullName>
    </submittedName>
</protein>
<dbReference type="AlphaFoldDB" id="A0A1S8NHD9"/>
<comment type="caution">
    <text evidence="1">The sequence shown here is derived from an EMBL/GenBank/DDBJ whole genome shotgun (WGS) entry which is preliminary data.</text>
</comment>
<evidence type="ECO:0000313" key="1">
    <source>
        <dbReference type="EMBL" id="OOM15828.1"/>
    </source>
</evidence>
<dbReference type="Proteomes" id="UP000191154">
    <property type="component" value="Unassembled WGS sequence"/>
</dbReference>
<sequence>MEEIKDLKVVTSKYIMETLQLLIEKYKFNIDTLSKLLDVKKDVILSKDEKKLFQNSKDFGKMSDLIMMLELIGRDDADLKIGAFLQVLLEYHNISAETIALMSGVSEKEVNDLVENPELVSLESKYKISKTVMSLRFFLKKLEI</sequence>
<organism evidence="1 2">
    <name type="scientific">Clostridium saccharobutylicum</name>
    <dbReference type="NCBI Taxonomy" id="169679"/>
    <lineage>
        <taxon>Bacteria</taxon>
        <taxon>Bacillati</taxon>
        <taxon>Bacillota</taxon>
        <taxon>Clostridia</taxon>
        <taxon>Eubacteriales</taxon>
        <taxon>Clostridiaceae</taxon>
        <taxon>Clostridium</taxon>
    </lineage>
</organism>
<gene>
    <name evidence="1" type="ORF">CLOSAC_00990</name>
</gene>
<dbReference type="EMBL" id="LZYZ01000001">
    <property type="protein sequence ID" value="OOM15828.1"/>
    <property type="molecule type" value="Genomic_DNA"/>
</dbReference>
<dbReference type="InterPro" id="IPR046930">
    <property type="entry name" value="HTH_60"/>
</dbReference>
<proteinExistence type="predicted"/>
<evidence type="ECO:0000313" key="2">
    <source>
        <dbReference type="Proteomes" id="UP000191154"/>
    </source>
</evidence>
<reference evidence="1 2" key="1">
    <citation type="submission" date="2016-05" db="EMBL/GenBank/DDBJ databases">
        <title>Microbial solvent formation.</title>
        <authorList>
            <person name="Poehlein A."/>
            <person name="Montoya Solano J.D."/>
            <person name="Flitsch S."/>
            <person name="Krabben P."/>
            <person name="Duerre P."/>
            <person name="Daniel R."/>
        </authorList>
    </citation>
    <scope>NUCLEOTIDE SEQUENCE [LARGE SCALE GENOMIC DNA]</scope>
    <source>
        <strain evidence="1 2">L1-8</strain>
    </source>
</reference>